<keyword evidence="5" id="KW-1185">Reference proteome</keyword>
<evidence type="ECO:0000256" key="3">
    <source>
        <dbReference type="SAM" id="MobiDB-lite"/>
    </source>
</evidence>
<organism evidence="4 5">
    <name type="scientific">Scylla paramamosain</name>
    <name type="common">Mud crab</name>
    <dbReference type="NCBI Taxonomy" id="85552"/>
    <lineage>
        <taxon>Eukaryota</taxon>
        <taxon>Metazoa</taxon>
        <taxon>Ecdysozoa</taxon>
        <taxon>Arthropoda</taxon>
        <taxon>Crustacea</taxon>
        <taxon>Multicrustacea</taxon>
        <taxon>Malacostraca</taxon>
        <taxon>Eumalacostraca</taxon>
        <taxon>Eucarida</taxon>
        <taxon>Decapoda</taxon>
        <taxon>Pleocyemata</taxon>
        <taxon>Brachyura</taxon>
        <taxon>Eubrachyura</taxon>
        <taxon>Portunoidea</taxon>
        <taxon>Portunidae</taxon>
        <taxon>Portuninae</taxon>
        <taxon>Scylla</taxon>
    </lineage>
</organism>
<feature type="compositionally biased region" description="Low complexity" evidence="3">
    <location>
        <begin position="242"/>
        <end position="253"/>
    </location>
</feature>
<dbReference type="GO" id="GO:0042302">
    <property type="term" value="F:structural constituent of cuticle"/>
    <property type="evidence" value="ECO:0007669"/>
    <property type="project" value="UniProtKB-UniRule"/>
</dbReference>
<evidence type="ECO:0000313" key="4">
    <source>
        <dbReference type="EMBL" id="KAK8404701.1"/>
    </source>
</evidence>
<name>A0AAW0UXQ2_SCYPA</name>
<comment type="caution">
    <text evidence="4">The sequence shown here is derived from an EMBL/GenBank/DDBJ whole genome shotgun (WGS) entry which is preliminary data.</text>
</comment>
<dbReference type="GO" id="GO:0031012">
    <property type="term" value="C:extracellular matrix"/>
    <property type="evidence" value="ECO:0007669"/>
    <property type="project" value="TreeGrafter"/>
</dbReference>
<protein>
    <recommendedName>
        <fullName evidence="6">Cuticle protein</fullName>
    </recommendedName>
</protein>
<accession>A0AAW0UXQ2</accession>
<feature type="region of interest" description="Disordered" evidence="3">
    <location>
        <begin position="1"/>
        <end position="45"/>
    </location>
</feature>
<feature type="region of interest" description="Disordered" evidence="3">
    <location>
        <begin position="146"/>
        <end position="166"/>
    </location>
</feature>
<sequence>MNKRMNTKKSRKHKNMKATPNHTTSRAGGTQPERPTRTSRSRTPSYQLPMSRLCESGVARVAHCFFIPYTSTRRRTDYFLRAGTQSDDRPADQGKTHLPFCLSRGQKQLFVLALAFAACTAAPQFSSEEIEQPPTPYDFAYGVSVPNTGDAKEHKETVSPSGRTEGEYRWLQPNGLYRVVRYFVEGDSGFQAEVSEEPGPDVANYYTNSLTQESSQGGAPAASQSLGKSLVDLRSSVNAISAPRPATRPATRPIQTFRSQPQPQPQPTFISQPAFSGNIIDGGIIDGGIIDGGIIDGGIIDGGIIDGGIINASFEDDGFSG</sequence>
<feature type="region of interest" description="Disordered" evidence="3">
    <location>
        <begin position="241"/>
        <end position="269"/>
    </location>
</feature>
<evidence type="ECO:0000256" key="2">
    <source>
        <dbReference type="PROSITE-ProRule" id="PRU00497"/>
    </source>
</evidence>
<gene>
    <name evidence="4" type="ORF">O3P69_007746</name>
</gene>
<dbReference type="PANTHER" id="PTHR12236:SF79">
    <property type="entry name" value="CUTICULAR PROTEIN 50CB-RELATED"/>
    <property type="match status" value="1"/>
</dbReference>
<dbReference type="EMBL" id="JARAKH010000004">
    <property type="protein sequence ID" value="KAK8404701.1"/>
    <property type="molecule type" value="Genomic_DNA"/>
</dbReference>
<dbReference type="InterPro" id="IPR000618">
    <property type="entry name" value="Insect_cuticle"/>
</dbReference>
<feature type="compositionally biased region" description="Basic residues" evidence="3">
    <location>
        <begin position="1"/>
        <end position="16"/>
    </location>
</feature>
<proteinExistence type="predicted"/>
<dbReference type="Pfam" id="PF00379">
    <property type="entry name" value="Chitin_bind_4"/>
    <property type="match status" value="1"/>
</dbReference>
<keyword evidence="1 2" id="KW-0193">Cuticle</keyword>
<dbReference type="AlphaFoldDB" id="A0AAW0UXQ2"/>
<feature type="compositionally biased region" description="Polar residues" evidence="3">
    <location>
        <begin position="254"/>
        <end position="269"/>
    </location>
</feature>
<evidence type="ECO:0008006" key="6">
    <source>
        <dbReference type="Google" id="ProtNLM"/>
    </source>
</evidence>
<dbReference type="InterPro" id="IPR051217">
    <property type="entry name" value="Insect_Cuticle_Struc_Prot"/>
</dbReference>
<dbReference type="Proteomes" id="UP001487740">
    <property type="component" value="Unassembled WGS sequence"/>
</dbReference>
<dbReference type="GO" id="GO:0005615">
    <property type="term" value="C:extracellular space"/>
    <property type="evidence" value="ECO:0007669"/>
    <property type="project" value="TreeGrafter"/>
</dbReference>
<evidence type="ECO:0000256" key="1">
    <source>
        <dbReference type="ARBA" id="ARBA00022460"/>
    </source>
</evidence>
<reference evidence="4 5" key="1">
    <citation type="submission" date="2023-03" db="EMBL/GenBank/DDBJ databases">
        <title>High-quality genome of Scylla paramamosain provides insights in environmental adaptation.</title>
        <authorList>
            <person name="Zhang L."/>
        </authorList>
    </citation>
    <scope>NUCLEOTIDE SEQUENCE [LARGE SCALE GENOMIC DNA]</scope>
    <source>
        <strain evidence="4">LZ_2023a</strain>
        <tissue evidence="4">Muscle</tissue>
    </source>
</reference>
<dbReference type="PROSITE" id="PS51155">
    <property type="entry name" value="CHIT_BIND_RR_2"/>
    <property type="match status" value="1"/>
</dbReference>
<feature type="compositionally biased region" description="Polar residues" evidence="3">
    <location>
        <begin position="18"/>
        <end position="28"/>
    </location>
</feature>
<dbReference type="PANTHER" id="PTHR12236">
    <property type="entry name" value="STRUCTURAL CONTITUENT OF CUTICLE"/>
    <property type="match status" value="1"/>
</dbReference>
<evidence type="ECO:0000313" key="5">
    <source>
        <dbReference type="Proteomes" id="UP001487740"/>
    </source>
</evidence>